<dbReference type="Pfam" id="PF00285">
    <property type="entry name" value="Citrate_synt"/>
    <property type="match status" value="1"/>
</dbReference>
<dbReference type="InterPro" id="IPR036969">
    <property type="entry name" value="Citrate_synthase_sf"/>
</dbReference>
<dbReference type="RefSeq" id="WP_210808032.1">
    <property type="nucleotide sequence ID" value="NZ_JAGQDG010000003.1"/>
</dbReference>
<dbReference type="SUPFAM" id="SSF48256">
    <property type="entry name" value="Citrate synthase"/>
    <property type="match status" value="1"/>
</dbReference>
<organism evidence="1 2">
    <name type="scientific">Ideonella paludis</name>
    <dbReference type="NCBI Taxonomy" id="1233411"/>
    <lineage>
        <taxon>Bacteria</taxon>
        <taxon>Pseudomonadati</taxon>
        <taxon>Pseudomonadota</taxon>
        <taxon>Betaproteobacteria</taxon>
        <taxon>Burkholderiales</taxon>
        <taxon>Sphaerotilaceae</taxon>
        <taxon>Ideonella</taxon>
    </lineage>
</organism>
<dbReference type="Proteomes" id="UP000672097">
    <property type="component" value="Unassembled WGS sequence"/>
</dbReference>
<dbReference type="InterPro" id="IPR016142">
    <property type="entry name" value="Citrate_synth-like_lrg_a-sub"/>
</dbReference>
<name>A0ABS5DVR4_9BURK</name>
<proteinExistence type="predicted"/>
<dbReference type="InterPro" id="IPR002020">
    <property type="entry name" value="Citrate_synthase"/>
</dbReference>
<dbReference type="EMBL" id="JAGQDG010000003">
    <property type="protein sequence ID" value="MBQ0935237.1"/>
    <property type="molecule type" value="Genomic_DNA"/>
</dbReference>
<protein>
    <submittedName>
        <fullName evidence="1">Citrate synthase</fullName>
    </submittedName>
</protein>
<keyword evidence="2" id="KW-1185">Reference proteome</keyword>
<sequence length="407" mass="43827">MAPPPPPRSTGRLHTADEACALLGVRKATLYAYVSRGLLTALPDPDHPKQSRYLAYEIELMLRQRTERRRPPPEPQAALLDGWPLIDTQLTGIVDGRLVMRGHDLLQWSQHASLEDTAALLWQVPLEAAFSPPAPRVSAEWLSLAEQLRHSPAQHRAATLWSLAMPQLEGGHWLQGEALAKALGEHLRLGVACFLGQAPSSAPLHLQVAQAWKVPKAHHDKLRQAMVLMCDNVTNLMSLSARMLASVQGSLGACVLTAMSFGFVRFSGGEFEAVEALFDEIVASGHAAAVAASRRARGDTLPGFNHEYFASGDPRGAGLLALATAAGSPAATWAQHMSAEHPMQPSLDWGAVALRRALKAPRDGALSLCHMSRTAGSLAQALEQRGVGQRMWVQSRYLGPLPSSTAA</sequence>
<comment type="caution">
    <text evidence="1">The sequence shown here is derived from an EMBL/GenBank/DDBJ whole genome shotgun (WGS) entry which is preliminary data.</text>
</comment>
<accession>A0ABS5DVR4</accession>
<evidence type="ECO:0000313" key="2">
    <source>
        <dbReference type="Proteomes" id="UP000672097"/>
    </source>
</evidence>
<evidence type="ECO:0000313" key="1">
    <source>
        <dbReference type="EMBL" id="MBQ0935237.1"/>
    </source>
</evidence>
<gene>
    <name evidence="1" type="ORF">KAK11_07860</name>
</gene>
<reference evidence="1 2" key="1">
    <citation type="submission" date="2021-04" db="EMBL/GenBank/DDBJ databases">
        <title>The genome sequence of type strain Ideonella paludis KCTC 32238.</title>
        <authorList>
            <person name="Liu Y."/>
        </authorList>
    </citation>
    <scope>NUCLEOTIDE SEQUENCE [LARGE SCALE GENOMIC DNA]</scope>
    <source>
        <strain evidence="1 2">KCTC 32238</strain>
    </source>
</reference>
<dbReference type="Gene3D" id="1.10.580.10">
    <property type="entry name" value="Citrate Synthase, domain 1"/>
    <property type="match status" value="1"/>
</dbReference>